<reference evidence="2 3" key="1">
    <citation type="submission" date="2020-08" db="EMBL/GenBank/DDBJ databases">
        <title>Sequencing the genomes of 1000 actinobacteria strains.</title>
        <authorList>
            <person name="Klenk H.-P."/>
        </authorList>
    </citation>
    <scope>NUCLEOTIDE SEQUENCE [LARGE SCALE GENOMIC DNA]</scope>
    <source>
        <strain evidence="2 3">DSM 43851</strain>
    </source>
</reference>
<dbReference type="RefSeq" id="WP_184866445.1">
    <property type="nucleotide sequence ID" value="NZ_BAAAWY010000005.1"/>
</dbReference>
<dbReference type="InterPro" id="IPR021449">
    <property type="entry name" value="DUF3099"/>
</dbReference>
<evidence type="ECO:0000256" key="1">
    <source>
        <dbReference type="SAM" id="MobiDB-lite"/>
    </source>
</evidence>
<name>A0A7W9NJU5_9PSEU</name>
<proteinExistence type="predicted"/>
<protein>
    <submittedName>
        <fullName evidence="2">Putative membrane protein</fullName>
    </submittedName>
</protein>
<feature type="compositionally biased region" description="Pro residues" evidence="1">
    <location>
        <begin position="113"/>
        <end position="122"/>
    </location>
</feature>
<evidence type="ECO:0000313" key="3">
    <source>
        <dbReference type="Proteomes" id="UP000585638"/>
    </source>
</evidence>
<accession>A0A7W9NJU5</accession>
<dbReference type="Pfam" id="PF11298">
    <property type="entry name" value="DUF3099"/>
    <property type="match status" value="1"/>
</dbReference>
<keyword evidence="3" id="KW-1185">Reference proteome</keyword>
<evidence type="ECO:0000313" key="2">
    <source>
        <dbReference type="EMBL" id="MBB5894533.1"/>
    </source>
</evidence>
<dbReference type="EMBL" id="JACHIR010000001">
    <property type="protein sequence ID" value="MBB5894533.1"/>
    <property type="molecule type" value="Genomic_DNA"/>
</dbReference>
<feature type="compositionally biased region" description="Basic and acidic residues" evidence="1">
    <location>
        <begin position="96"/>
        <end position="112"/>
    </location>
</feature>
<dbReference type="Proteomes" id="UP000585638">
    <property type="component" value="Unassembled WGS sequence"/>
</dbReference>
<sequence length="122" mass="13589">MKGSDRDDTPVLITGAAPSYADQARARKRKYTIMMLMRIPCLLLAVVFINVWWLALLFLVLSIPLPWVAVLIANDRPPRKQEEINRYNAEKAARRALAREVSPDDTPADGKEPPAPPRAIGG</sequence>
<dbReference type="AlphaFoldDB" id="A0A7W9NJU5"/>
<feature type="region of interest" description="Disordered" evidence="1">
    <location>
        <begin position="96"/>
        <end position="122"/>
    </location>
</feature>
<organism evidence="2 3">
    <name type="scientific">Kutzneria kofuensis</name>
    <dbReference type="NCBI Taxonomy" id="103725"/>
    <lineage>
        <taxon>Bacteria</taxon>
        <taxon>Bacillati</taxon>
        <taxon>Actinomycetota</taxon>
        <taxon>Actinomycetes</taxon>
        <taxon>Pseudonocardiales</taxon>
        <taxon>Pseudonocardiaceae</taxon>
        <taxon>Kutzneria</taxon>
    </lineage>
</organism>
<gene>
    <name evidence="2" type="ORF">BJ998_005729</name>
</gene>
<comment type="caution">
    <text evidence="2">The sequence shown here is derived from an EMBL/GenBank/DDBJ whole genome shotgun (WGS) entry which is preliminary data.</text>
</comment>